<keyword evidence="4" id="KW-1185">Reference proteome</keyword>
<comment type="caution">
    <text evidence="3">The sequence shown here is derived from an EMBL/GenBank/DDBJ whole genome shotgun (WGS) entry which is preliminary data.</text>
</comment>
<evidence type="ECO:0000313" key="3">
    <source>
        <dbReference type="EMBL" id="GAA2720433.1"/>
    </source>
</evidence>
<proteinExistence type="predicted"/>
<evidence type="ECO:0000256" key="1">
    <source>
        <dbReference type="SAM" id="MobiDB-lite"/>
    </source>
</evidence>
<sequence length="205" mass="22711">MRYATAVRRLRTVADSCTRALVLPTEPPLVAVYVFGPVLDDPGNDVEVVQVAFALDMPAAQLPWGVEPPACAALAERLGVTKAPVHRVWRSADRHIANHVIRRPLRIWSVAGSDETALDALAHQQAEPLRADDPDPAQAHAQRASERGESLAHLREIRDRYQDPDWQRRHRSAGQPPEIYLWSALDGFLELEDATTPRTTGIKTG</sequence>
<protein>
    <recommendedName>
        <fullName evidence="2">DUF7711 domain-containing protein</fullName>
    </recommendedName>
</protein>
<feature type="domain" description="DUF7711" evidence="2">
    <location>
        <begin position="1"/>
        <end position="195"/>
    </location>
</feature>
<gene>
    <name evidence="3" type="ORF">GCM10010315_40840</name>
</gene>
<organism evidence="3 4">
    <name type="scientific">Streptomyces luteosporeus</name>
    <dbReference type="NCBI Taxonomy" id="173856"/>
    <lineage>
        <taxon>Bacteria</taxon>
        <taxon>Bacillati</taxon>
        <taxon>Actinomycetota</taxon>
        <taxon>Actinomycetes</taxon>
        <taxon>Kitasatosporales</taxon>
        <taxon>Streptomycetaceae</taxon>
        <taxon>Streptomyces</taxon>
    </lineage>
</organism>
<name>A0ABN3TXN1_9ACTN</name>
<evidence type="ECO:0000259" key="2">
    <source>
        <dbReference type="Pfam" id="PF24821"/>
    </source>
</evidence>
<accession>A0ABN3TXN1</accession>
<reference evidence="3 4" key="1">
    <citation type="journal article" date="2019" name="Int. J. Syst. Evol. Microbiol.">
        <title>The Global Catalogue of Microorganisms (GCM) 10K type strain sequencing project: providing services to taxonomists for standard genome sequencing and annotation.</title>
        <authorList>
            <consortium name="The Broad Institute Genomics Platform"/>
            <consortium name="The Broad Institute Genome Sequencing Center for Infectious Disease"/>
            <person name="Wu L."/>
            <person name="Ma J."/>
        </authorList>
    </citation>
    <scope>NUCLEOTIDE SEQUENCE [LARGE SCALE GENOMIC DNA]</scope>
    <source>
        <strain evidence="3 4">JCM 4542</strain>
    </source>
</reference>
<dbReference type="Proteomes" id="UP001500886">
    <property type="component" value="Unassembled WGS sequence"/>
</dbReference>
<dbReference type="Pfam" id="PF24821">
    <property type="entry name" value="DUF7711"/>
    <property type="match status" value="1"/>
</dbReference>
<evidence type="ECO:0000313" key="4">
    <source>
        <dbReference type="Proteomes" id="UP001500886"/>
    </source>
</evidence>
<dbReference type="EMBL" id="BAAASL010000015">
    <property type="protein sequence ID" value="GAA2720433.1"/>
    <property type="molecule type" value="Genomic_DNA"/>
</dbReference>
<dbReference type="RefSeq" id="WP_344436821.1">
    <property type="nucleotide sequence ID" value="NZ_BAAASL010000015.1"/>
</dbReference>
<dbReference type="InterPro" id="IPR056128">
    <property type="entry name" value="DUF7711"/>
</dbReference>
<feature type="region of interest" description="Disordered" evidence="1">
    <location>
        <begin position="127"/>
        <end position="151"/>
    </location>
</feature>